<evidence type="ECO:0008006" key="3">
    <source>
        <dbReference type="Google" id="ProtNLM"/>
    </source>
</evidence>
<dbReference type="RefSeq" id="WP_244760841.1">
    <property type="nucleotide sequence ID" value="NZ_JALJCJ010000002.1"/>
</dbReference>
<evidence type="ECO:0000313" key="2">
    <source>
        <dbReference type="Proteomes" id="UP001177080"/>
    </source>
</evidence>
<organism evidence="1 2">
    <name type="scientific">Shinella curvata</name>
    <dbReference type="NCBI Taxonomy" id="1817964"/>
    <lineage>
        <taxon>Bacteria</taxon>
        <taxon>Pseudomonadati</taxon>
        <taxon>Pseudomonadota</taxon>
        <taxon>Alphaproteobacteria</taxon>
        <taxon>Hyphomicrobiales</taxon>
        <taxon>Rhizobiaceae</taxon>
        <taxon>Shinella</taxon>
    </lineage>
</organism>
<keyword evidence="2" id="KW-1185">Reference proteome</keyword>
<dbReference type="EMBL" id="WHSC02000007">
    <property type="protein sequence ID" value="MDO6123219.1"/>
    <property type="molecule type" value="Genomic_DNA"/>
</dbReference>
<sequence length="160" mass="16943">MTVYTSAGLKVYIGGVLKQKSTDFVLTDFTTPPQTWVEIKEVEAAGSAGDTSEAVNFTALGDKRTRTQKGPRSAGSMEIVCGIDAADPGQLAAIAAEKSISDFAFKLVLNDAPAGGTPSERYFIGKVMSQSEQYDRASSIMKLNISLGINSNIVRVAAED</sequence>
<dbReference type="Proteomes" id="UP001177080">
    <property type="component" value="Unassembled WGS sequence"/>
</dbReference>
<comment type="caution">
    <text evidence="1">The sequence shown here is derived from an EMBL/GenBank/DDBJ whole genome shotgun (WGS) entry which is preliminary data.</text>
</comment>
<reference evidence="1" key="1">
    <citation type="submission" date="2022-04" db="EMBL/GenBank/DDBJ databases">
        <title>Shinella lacus sp. nov., a novel member of the genus Shinella from water.</title>
        <authorList>
            <person name="Deng Y."/>
        </authorList>
    </citation>
    <scope>NUCLEOTIDE SEQUENCE</scope>
    <source>
        <strain evidence="1">JCM 31239</strain>
    </source>
</reference>
<proteinExistence type="predicted"/>
<protein>
    <recommendedName>
        <fullName evidence="3">Tail tube protein</fullName>
    </recommendedName>
</protein>
<evidence type="ECO:0000313" key="1">
    <source>
        <dbReference type="EMBL" id="MDO6123219.1"/>
    </source>
</evidence>
<accession>A0ABT8XHK2</accession>
<gene>
    <name evidence="1" type="ORF">GB928_018685</name>
</gene>
<dbReference type="Gene3D" id="4.10.410.40">
    <property type="match status" value="1"/>
</dbReference>
<name>A0ABT8XHK2_9HYPH</name>